<dbReference type="RefSeq" id="WP_131915936.1">
    <property type="nucleotide sequence ID" value="NZ_SMLG01000004.1"/>
</dbReference>
<dbReference type="Gene3D" id="1.25.40.390">
    <property type="match status" value="1"/>
</dbReference>
<evidence type="ECO:0000313" key="2">
    <source>
        <dbReference type="Proteomes" id="UP000294814"/>
    </source>
</evidence>
<keyword evidence="1" id="KW-0449">Lipoprotein</keyword>
<dbReference type="PROSITE" id="PS51257">
    <property type="entry name" value="PROKAR_LIPOPROTEIN"/>
    <property type="match status" value="1"/>
</dbReference>
<accession>A0A4R5F9Q6</accession>
<dbReference type="AlphaFoldDB" id="A0A4R5F9Q6"/>
<keyword evidence="2" id="KW-1185">Reference proteome</keyword>
<reference evidence="1 2" key="1">
    <citation type="submission" date="2019-03" db="EMBL/GenBank/DDBJ databases">
        <title>Novel species of Flavobacterium.</title>
        <authorList>
            <person name="Liu Q."/>
            <person name="Xin Y.-H."/>
        </authorList>
    </citation>
    <scope>NUCLEOTIDE SEQUENCE [LARGE SCALE GENOMIC DNA]</scope>
    <source>
        <strain evidence="1 2">LB3P52</strain>
    </source>
</reference>
<dbReference type="InterPro" id="IPR024302">
    <property type="entry name" value="SusD-like"/>
</dbReference>
<evidence type="ECO:0000313" key="1">
    <source>
        <dbReference type="EMBL" id="TDE45041.1"/>
    </source>
</evidence>
<name>A0A4R5F9Q6_9FLAO</name>
<gene>
    <name evidence="1" type="ORF">E0I26_07870</name>
</gene>
<dbReference type="OrthoDB" id="725917at2"/>
<dbReference type="InterPro" id="IPR011990">
    <property type="entry name" value="TPR-like_helical_dom_sf"/>
</dbReference>
<protein>
    <submittedName>
        <fullName evidence="1">SusD/RagB family nutrient-binding outer membrane lipoprotein</fullName>
    </submittedName>
</protein>
<sequence>MKLNNIKRTAICMSFLVAVSCTDNFQEINTNPNGFTPKELEQDFNHIKGGFAPIFNNIQVLGSQREDQYQLQQNLNSDIWSGYMATPTGFRGGLNNTTYDLTDGWNVAIWDIAYPNVMFNCWDIANKSKGKYDQFYALSLILKVEGMHRLTDTFGPIIYSQFGTGSSTIAYDSQEEVYDQMLKELDFAVTELTKRVDAGDDGKSSFGATDLTGYKGDFKAWVKFANTLRLRLAMRIVKVKPALAKIEAEKAVAHKFGVMTENSDLFQIVSPVSTNSIATISDGWLDIRMSADMESILKGYNDPRIATYFDKSVQFPGQYKGVRTGINIGGKGDHQDFSGIGAVVRSKNIVLMTTAEAYFLRAEGALRGWNMGGDAKSLYEQGIQSSFDQRGTSGAAAYIADNVKLPIAYVDPSFPENNGAPVNNVTIAWDAAATNEIKLQKIITQKWISGFPEGQEAWSDYRRTGYPKLLPVLVNNSGGKISTELGVRRINFVQSERTNNKGGVDTGLAKLGGPDNGGTRLWWDTTGSNF</sequence>
<organism evidence="1 2">
    <name type="scientific">Flavobacterium rhamnosiphilum</name>
    <dbReference type="NCBI Taxonomy" id="2541724"/>
    <lineage>
        <taxon>Bacteria</taxon>
        <taxon>Pseudomonadati</taxon>
        <taxon>Bacteroidota</taxon>
        <taxon>Flavobacteriia</taxon>
        <taxon>Flavobacteriales</taxon>
        <taxon>Flavobacteriaceae</taxon>
        <taxon>Flavobacterium</taxon>
    </lineage>
</organism>
<comment type="caution">
    <text evidence="1">The sequence shown here is derived from an EMBL/GenBank/DDBJ whole genome shotgun (WGS) entry which is preliminary data.</text>
</comment>
<dbReference type="SUPFAM" id="SSF48452">
    <property type="entry name" value="TPR-like"/>
    <property type="match status" value="1"/>
</dbReference>
<dbReference type="Proteomes" id="UP000294814">
    <property type="component" value="Unassembled WGS sequence"/>
</dbReference>
<proteinExistence type="predicted"/>
<dbReference type="Pfam" id="PF12741">
    <property type="entry name" value="SusD-like"/>
    <property type="match status" value="1"/>
</dbReference>
<dbReference type="EMBL" id="SMLG01000004">
    <property type="protein sequence ID" value="TDE45041.1"/>
    <property type="molecule type" value="Genomic_DNA"/>
</dbReference>